<name>A0A9X2VGQ0_9PSEU</name>
<evidence type="ECO:0000256" key="7">
    <source>
        <dbReference type="ARBA" id="ARBA00023136"/>
    </source>
</evidence>
<organism evidence="16 17">
    <name type="scientific">Umezawaea endophytica</name>
    <dbReference type="NCBI Taxonomy" id="1654476"/>
    <lineage>
        <taxon>Bacteria</taxon>
        <taxon>Bacillati</taxon>
        <taxon>Actinomycetota</taxon>
        <taxon>Actinomycetes</taxon>
        <taxon>Pseudonocardiales</taxon>
        <taxon>Pseudonocardiaceae</taxon>
        <taxon>Umezawaea</taxon>
    </lineage>
</organism>
<evidence type="ECO:0000256" key="9">
    <source>
        <dbReference type="ARBA" id="ARBA00023288"/>
    </source>
</evidence>
<dbReference type="FunFam" id="2.40.440.10:FF:000005">
    <property type="entry name" value="L,D-transpeptidase 2"/>
    <property type="match status" value="1"/>
</dbReference>
<feature type="domain" description="L,D-TPase catalytic" evidence="15">
    <location>
        <begin position="242"/>
        <end position="366"/>
    </location>
</feature>
<dbReference type="PROSITE" id="PS51257">
    <property type="entry name" value="PROKAR_LIPOPROTEIN"/>
    <property type="match status" value="1"/>
</dbReference>
<evidence type="ECO:0000256" key="14">
    <source>
        <dbReference type="SAM" id="MobiDB-lite"/>
    </source>
</evidence>
<evidence type="ECO:0000256" key="12">
    <source>
        <dbReference type="ARBA" id="ARBA00060592"/>
    </source>
</evidence>
<evidence type="ECO:0000256" key="13">
    <source>
        <dbReference type="PROSITE-ProRule" id="PRU01373"/>
    </source>
</evidence>
<dbReference type="GO" id="GO:0071555">
    <property type="term" value="P:cell wall organization"/>
    <property type="evidence" value="ECO:0007669"/>
    <property type="project" value="UniProtKB-UniRule"/>
</dbReference>
<dbReference type="SUPFAM" id="SSF141523">
    <property type="entry name" value="L,D-transpeptidase catalytic domain-like"/>
    <property type="match status" value="1"/>
</dbReference>
<evidence type="ECO:0000256" key="5">
    <source>
        <dbReference type="ARBA" id="ARBA00022960"/>
    </source>
</evidence>
<keyword evidence="5 13" id="KW-0133">Cell shape</keyword>
<evidence type="ECO:0000313" key="17">
    <source>
        <dbReference type="Proteomes" id="UP001141259"/>
    </source>
</evidence>
<keyword evidence="11 13" id="KW-0961">Cell wall biogenesis/degradation</keyword>
<dbReference type="PROSITE" id="PS52029">
    <property type="entry name" value="LD_TPASE"/>
    <property type="match status" value="1"/>
</dbReference>
<accession>A0A9X2VGQ0</accession>
<keyword evidence="4" id="KW-0732">Signal</keyword>
<comment type="pathway">
    <text evidence="12">Glycan biosynthesis.</text>
</comment>
<keyword evidence="10" id="KW-0012">Acyltransferase</keyword>
<evidence type="ECO:0000256" key="4">
    <source>
        <dbReference type="ARBA" id="ARBA00022729"/>
    </source>
</evidence>
<keyword evidence="3" id="KW-0808">Transferase</keyword>
<dbReference type="InterPro" id="IPR005490">
    <property type="entry name" value="LD_TPept_cat_dom"/>
</dbReference>
<gene>
    <name evidence="16" type="ORF">NZH93_04570</name>
</gene>
<dbReference type="RefSeq" id="WP_259621634.1">
    <property type="nucleotide sequence ID" value="NZ_JANYMP010000002.1"/>
</dbReference>
<keyword evidence="17" id="KW-1185">Reference proteome</keyword>
<keyword evidence="8" id="KW-0564">Palmitate</keyword>
<comment type="pathway">
    <text evidence="1 13">Cell wall biogenesis; peptidoglycan biosynthesis.</text>
</comment>
<dbReference type="GO" id="GO:0071972">
    <property type="term" value="F:peptidoglycan L,D-transpeptidase activity"/>
    <property type="evidence" value="ECO:0007669"/>
    <property type="project" value="TreeGrafter"/>
</dbReference>
<dbReference type="GO" id="GO:0008360">
    <property type="term" value="P:regulation of cell shape"/>
    <property type="evidence" value="ECO:0007669"/>
    <property type="project" value="UniProtKB-UniRule"/>
</dbReference>
<protein>
    <submittedName>
        <fullName evidence="16">Ig-like domain-containing protein</fullName>
    </submittedName>
</protein>
<dbReference type="GO" id="GO:0016746">
    <property type="term" value="F:acyltransferase activity"/>
    <property type="evidence" value="ECO:0007669"/>
    <property type="project" value="UniProtKB-KW"/>
</dbReference>
<dbReference type="EMBL" id="JANYMP010000002">
    <property type="protein sequence ID" value="MCS7476119.1"/>
    <property type="molecule type" value="Genomic_DNA"/>
</dbReference>
<dbReference type="Pfam" id="PF03734">
    <property type="entry name" value="YkuD"/>
    <property type="match status" value="1"/>
</dbReference>
<evidence type="ECO:0000256" key="8">
    <source>
        <dbReference type="ARBA" id="ARBA00023139"/>
    </source>
</evidence>
<feature type="region of interest" description="Disordered" evidence="14">
    <location>
        <begin position="26"/>
        <end position="50"/>
    </location>
</feature>
<dbReference type="CDD" id="cd13432">
    <property type="entry name" value="LDT_IgD_like_2"/>
    <property type="match status" value="1"/>
</dbReference>
<dbReference type="InterPro" id="IPR050979">
    <property type="entry name" value="LD-transpeptidase"/>
</dbReference>
<dbReference type="InterPro" id="IPR038063">
    <property type="entry name" value="Transpep_catalytic_dom"/>
</dbReference>
<dbReference type="InterPro" id="IPR041280">
    <property type="entry name" value="Big_10"/>
</dbReference>
<dbReference type="PANTHER" id="PTHR30582">
    <property type="entry name" value="L,D-TRANSPEPTIDASE"/>
    <property type="match status" value="1"/>
</dbReference>
<keyword evidence="2" id="KW-1003">Cell membrane</keyword>
<evidence type="ECO:0000313" key="16">
    <source>
        <dbReference type="EMBL" id="MCS7476119.1"/>
    </source>
</evidence>
<keyword evidence="6 13" id="KW-0573">Peptidoglycan synthesis</keyword>
<evidence type="ECO:0000256" key="1">
    <source>
        <dbReference type="ARBA" id="ARBA00004752"/>
    </source>
</evidence>
<evidence type="ECO:0000256" key="6">
    <source>
        <dbReference type="ARBA" id="ARBA00022984"/>
    </source>
</evidence>
<dbReference type="Gene3D" id="2.40.440.10">
    <property type="entry name" value="L,D-transpeptidase catalytic domain-like"/>
    <property type="match status" value="1"/>
</dbReference>
<dbReference type="Proteomes" id="UP001141259">
    <property type="component" value="Unassembled WGS sequence"/>
</dbReference>
<dbReference type="PANTHER" id="PTHR30582:SF2">
    <property type="entry name" value="L,D-TRANSPEPTIDASE YCIB-RELATED"/>
    <property type="match status" value="1"/>
</dbReference>
<sequence>MTGKRGAFGLVAVGVVAMLITGCSSSPEVPVQGKNAPSTSSTPPPPPVTLTLGTPNGAAGVAPGLPVIATAADGKLTDVTLTAADGAVVAGQISPDGLQWANSAALAYDKAYTMTVTGQGADGKPVTATSAFSTVKPRTLTHVETNPQDGAVVGVGQPIAFYFDEPIADKLAAESMLQITTEPKVEGAFYWFNEKEVHWRPQAFWAAGTKITINAKVYGKHVGDGIYGQEDRVINATIGDSVIHEADGASHQVVTKVNGQVVRTVPTSMGNAANTTPVGTYVITEKRDHMVMDSTTYGLSLEDGGYKTPVDWATRMSNSGIFVHSAPWSIGDQGNRNVSHGCLNMSPENAKFFFDNARPGDVVIVANSGGPALESWDGFGDWQVPWPEWVAGNR</sequence>
<dbReference type="GO" id="GO:0018104">
    <property type="term" value="P:peptidoglycan-protein cross-linking"/>
    <property type="evidence" value="ECO:0007669"/>
    <property type="project" value="TreeGrafter"/>
</dbReference>
<dbReference type="GO" id="GO:0005576">
    <property type="term" value="C:extracellular region"/>
    <property type="evidence" value="ECO:0007669"/>
    <property type="project" value="TreeGrafter"/>
</dbReference>
<feature type="active site" description="Nucleophile" evidence="13">
    <location>
        <position position="342"/>
    </location>
</feature>
<evidence type="ECO:0000256" key="10">
    <source>
        <dbReference type="ARBA" id="ARBA00023315"/>
    </source>
</evidence>
<dbReference type="Pfam" id="PF17964">
    <property type="entry name" value="Big_10"/>
    <property type="match status" value="1"/>
</dbReference>
<evidence type="ECO:0000259" key="15">
    <source>
        <dbReference type="PROSITE" id="PS52029"/>
    </source>
</evidence>
<keyword evidence="7" id="KW-0472">Membrane</keyword>
<feature type="active site" description="Proton donor/acceptor" evidence="13">
    <location>
        <position position="324"/>
    </location>
</feature>
<evidence type="ECO:0000256" key="11">
    <source>
        <dbReference type="ARBA" id="ARBA00023316"/>
    </source>
</evidence>
<reference evidence="16" key="1">
    <citation type="submission" date="2022-08" db="EMBL/GenBank/DDBJ databases">
        <authorList>
            <person name="Tistechok S."/>
            <person name="Samborskyy M."/>
            <person name="Roman I."/>
        </authorList>
    </citation>
    <scope>NUCLEOTIDE SEQUENCE</scope>
    <source>
        <strain evidence="16">DSM 103496</strain>
    </source>
</reference>
<keyword evidence="9" id="KW-0449">Lipoprotein</keyword>
<evidence type="ECO:0000256" key="2">
    <source>
        <dbReference type="ARBA" id="ARBA00022475"/>
    </source>
</evidence>
<dbReference type="AlphaFoldDB" id="A0A9X2VGQ0"/>
<comment type="caution">
    <text evidence="16">The sequence shown here is derived from an EMBL/GenBank/DDBJ whole genome shotgun (WGS) entry which is preliminary data.</text>
</comment>
<dbReference type="CDD" id="cd16913">
    <property type="entry name" value="YkuD_like"/>
    <property type="match status" value="1"/>
</dbReference>
<dbReference type="Gene3D" id="2.60.40.3710">
    <property type="match status" value="1"/>
</dbReference>
<proteinExistence type="predicted"/>
<dbReference type="Gene3D" id="2.60.40.3780">
    <property type="match status" value="1"/>
</dbReference>
<evidence type="ECO:0000256" key="3">
    <source>
        <dbReference type="ARBA" id="ARBA00022679"/>
    </source>
</evidence>